<keyword evidence="1" id="KW-0812">Transmembrane</keyword>
<feature type="transmembrane region" description="Helical" evidence="1">
    <location>
        <begin position="6"/>
        <end position="24"/>
    </location>
</feature>
<evidence type="ECO:0000313" key="2">
    <source>
        <dbReference type="EMBL" id="ALH22974.1"/>
    </source>
</evidence>
<name>A0A0N9R3A4_9VIRU</name>
<organism evidence="2 3">
    <name type="scientific">Chrysochromulina ericina virus CeV-01B</name>
    <dbReference type="NCBI Taxonomy" id="3070830"/>
    <lineage>
        <taxon>Viruses</taxon>
        <taxon>Varidnaviria</taxon>
        <taxon>Bamfordvirae</taxon>
        <taxon>Nucleocytoviricota</taxon>
        <taxon>Megaviricetes</taxon>
        <taxon>Imitervirales</taxon>
        <taxon>Mesomimiviridae</taxon>
        <taxon>Tethysvirus</taxon>
        <taxon>Tethysvirus raunefjordenense</taxon>
    </lineage>
</organism>
<keyword evidence="1" id="KW-0472">Membrane</keyword>
<protein>
    <submittedName>
        <fullName evidence="2">Uncharacterized protein</fullName>
    </submittedName>
</protein>
<reference evidence="2 3" key="1">
    <citation type="journal article" date="2015" name="Genome Announc.">
        <title>The 474-Kilobase-Pair Complete Genome Sequence of CeV-01B, a Virus Infecting Haptolina (Chrysochromulina) ericina (Prymnesiophyceae).</title>
        <authorList>
            <person name="Gallot-Lavallee L."/>
            <person name="Pagarete A."/>
            <person name="Legendre M."/>
            <person name="Santini S."/>
            <person name="Sandaa R.A."/>
            <person name="Himmelbauer H."/>
            <person name="Ogata H."/>
            <person name="Bratbak G."/>
            <person name="Claverie J.M."/>
        </authorList>
    </citation>
    <scope>NUCLEOTIDE SEQUENCE [LARGE SCALE GENOMIC DNA]</scope>
    <source>
        <strain evidence="2">CeV-01B</strain>
    </source>
</reference>
<keyword evidence="1" id="KW-1133">Transmembrane helix</keyword>
<evidence type="ECO:0000313" key="3">
    <source>
        <dbReference type="Proteomes" id="UP000203826"/>
    </source>
</evidence>
<feature type="transmembrane region" description="Helical" evidence="1">
    <location>
        <begin position="45"/>
        <end position="65"/>
    </location>
</feature>
<sequence>MNIITIILLIIIILCSGYGISIFFKDSIFNIIKNNKYTIFKKYHNIFNFIALLIAFTGCIIWFIGEYLVVLGHNNDPIIDAVGAAACSIAAFITLIIFLEKK</sequence>
<gene>
    <name evidence="2" type="ORF">ceV_068</name>
</gene>
<accession>A0A0N9R3A4</accession>
<dbReference type="KEGG" id="vg:26048935"/>
<proteinExistence type="predicted"/>
<dbReference type="EMBL" id="KT820662">
    <property type="protein sequence ID" value="ALH22974.1"/>
    <property type="molecule type" value="Genomic_DNA"/>
</dbReference>
<evidence type="ECO:0000256" key="1">
    <source>
        <dbReference type="SAM" id="Phobius"/>
    </source>
</evidence>
<feature type="transmembrane region" description="Helical" evidence="1">
    <location>
        <begin position="77"/>
        <end position="99"/>
    </location>
</feature>
<keyword evidence="3" id="KW-1185">Reference proteome</keyword>
<dbReference type="Proteomes" id="UP000203826">
    <property type="component" value="Segment"/>
</dbReference>